<dbReference type="PANTHER" id="PTHR47510:SF3">
    <property type="entry name" value="ENDO_EXONUCLEASE_PHOSPHATASE DOMAIN-CONTAINING PROTEIN"/>
    <property type="match status" value="1"/>
</dbReference>
<comment type="caution">
    <text evidence="1">The sequence shown here is derived from an EMBL/GenBank/DDBJ whole genome shotgun (WGS) entry which is preliminary data.</text>
</comment>
<protein>
    <recommendedName>
        <fullName evidence="3">Reverse transcriptase</fullName>
    </recommendedName>
</protein>
<dbReference type="EMBL" id="CAJOBF010011247">
    <property type="protein sequence ID" value="CAF4303357.1"/>
    <property type="molecule type" value="Genomic_DNA"/>
</dbReference>
<accession>A0A820I4X6</accession>
<evidence type="ECO:0008006" key="3">
    <source>
        <dbReference type="Google" id="ProtNLM"/>
    </source>
</evidence>
<evidence type="ECO:0000313" key="1">
    <source>
        <dbReference type="EMBL" id="CAF4303357.1"/>
    </source>
</evidence>
<dbReference type="Proteomes" id="UP000663842">
    <property type="component" value="Unassembled WGS sequence"/>
</dbReference>
<reference evidence="1" key="1">
    <citation type="submission" date="2021-02" db="EMBL/GenBank/DDBJ databases">
        <authorList>
            <person name="Nowell W R."/>
        </authorList>
    </citation>
    <scope>NUCLEOTIDE SEQUENCE</scope>
</reference>
<evidence type="ECO:0000313" key="2">
    <source>
        <dbReference type="Proteomes" id="UP000663842"/>
    </source>
</evidence>
<dbReference type="PANTHER" id="PTHR47510">
    <property type="entry name" value="REVERSE TRANSCRIPTASE DOMAIN-CONTAINING PROTEIN"/>
    <property type="match status" value="1"/>
</dbReference>
<proteinExistence type="predicted"/>
<sequence>MSGSSIEDVRIHSTAAGSIGTDHSLLRIKLKFHLRSRRKVIKAQLQRIDRKKHKSEQCKLVFQRQLNARPQQQQTSSQTIDDKDNSFVDYVHQVSGAAFQPDENGGKQKEWLTDEILDLVDKKAKAFLDCQNFRGTTLESKYKRAITYFEIWRKRKQHDPATAHSMIRRLRGEKVKIESLPIFDKDGEILTNSKERLDRWKDYFNFNGLLNVPSNVDQLTIQQIIPATIDPNEQRRQDKAPSLTEVQCVLKQMKNGKVPGNNGISADIIKAGGLPMVKWLHEIFVDIWGNETIVEDWTTAILIRLYKNKGDKKICDN</sequence>
<dbReference type="AlphaFoldDB" id="A0A820I4X6"/>
<organism evidence="1 2">
    <name type="scientific">Rotaria magnacalcarata</name>
    <dbReference type="NCBI Taxonomy" id="392030"/>
    <lineage>
        <taxon>Eukaryota</taxon>
        <taxon>Metazoa</taxon>
        <taxon>Spiralia</taxon>
        <taxon>Gnathifera</taxon>
        <taxon>Rotifera</taxon>
        <taxon>Eurotatoria</taxon>
        <taxon>Bdelloidea</taxon>
        <taxon>Philodinida</taxon>
        <taxon>Philodinidae</taxon>
        <taxon>Rotaria</taxon>
    </lineage>
</organism>
<gene>
    <name evidence="1" type="ORF">UXM345_LOCUS33542</name>
</gene>
<name>A0A820I4X6_9BILA</name>